<organism evidence="1 2">
    <name type="scientific">Candidatus Nitronereus thalassa</name>
    <dbReference type="NCBI Taxonomy" id="3020898"/>
    <lineage>
        <taxon>Bacteria</taxon>
        <taxon>Pseudomonadati</taxon>
        <taxon>Nitrospirota</taxon>
        <taxon>Nitrospiria</taxon>
        <taxon>Nitrospirales</taxon>
        <taxon>Nitrospiraceae</taxon>
        <taxon>Candidatus Nitronereus</taxon>
    </lineage>
</organism>
<sequence length="170" mass="18637">MTRSLFIQCQFTALRAALDQIFQAMANALAAIKRPVQFLYLLMALSSLAAPAWAAETDFDLSQPNEFRVLGDLSNVQSLTLRWSETAGGPYTEVDIPVPAGTVDETSHGIASKGETFTIEWPGLLVNGQPSTVKTSVHVGRASFRVYWTIRVTTADQSIIDTPEQSRDVF</sequence>
<name>A0ABU3K392_9BACT</name>
<proteinExistence type="predicted"/>
<reference evidence="1 2" key="1">
    <citation type="journal article" date="2023" name="ISME J.">
        <title>Cultivation and genomic characterization of novel and ubiquitous marine nitrite-oxidizing bacteria from the Nitrospirales.</title>
        <authorList>
            <person name="Mueller A.J."/>
            <person name="Daebeler A."/>
            <person name="Herbold C.W."/>
            <person name="Kirkegaard R.H."/>
            <person name="Daims H."/>
        </authorList>
    </citation>
    <scope>NUCLEOTIDE SEQUENCE [LARGE SCALE GENOMIC DNA]</scope>
    <source>
        <strain evidence="1 2">EB</strain>
    </source>
</reference>
<keyword evidence="2" id="KW-1185">Reference proteome</keyword>
<dbReference type="Proteomes" id="UP001250932">
    <property type="component" value="Unassembled WGS sequence"/>
</dbReference>
<dbReference type="EMBL" id="JAQOUE010000001">
    <property type="protein sequence ID" value="MDT7040844.1"/>
    <property type="molecule type" value="Genomic_DNA"/>
</dbReference>
<evidence type="ECO:0000313" key="1">
    <source>
        <dbReference type="EMBL" id="MDT7040844.1"/>
    </source>
</evidence>
<comment type="caution">
    <text evidence="1">The sequence shown here is derived from an EMBL/GenBank/DDBJ whole genome shotgun (WGS) entry which is preliminary data.</text>
</comment>
<gene>
    <name evidence="1" type="ORF">PPG34_00695</name>
</gene>
<evidence type="ECO:0000313" key="2">
    <source>
        <dbReference type="Proteomes" id="UP001250932"/>
    </source>
</evidence>
<accession>A0ABU3K392</accession>
<protein>
    <submittedName>
        <fullName evidence="1">Uncharacterized protein</fullName>
    </submittedName>
</protein>
<dbReference type="RefSeq" id="WP_313831203.1">
    <property type="nucleotide sequence ID" value="NZ_JAQOUE010000001.1"/>
</dbReference>